<dbReference type="InterPro" id="IPR052243">
    <property type="entry name" value="Mito_inner_membrane_organizer"/>
</dbReference>
<protein>
    <submittedName>
        <fullName evidence="3">DnaJ subfamily C member 11</fullName>
    </submittedName>
</protein>
<accession>A0A196SDJ3</accession>
<dbReference type="OrthoDB" id="18010at2759"/>
<evidence type="ECO:0000259" key="2">
    <source>
        <dbReference type="PROSITE" id="PS50076"/>
    </source>
</evidence>
<dbReference type="CDD" id="cd06257">
    <property type="entry name" value="DnaJ"/>
    <property type="match status" value="1"/>
</dbReference>
<dbReference type="Gene3D" id="1.10.287.110">
    <property type="entry name" value="DnaJ domain"/>
    <property type="match status" value="1"/>
</dbReference>
<evidence type="ECO:0000313" key="3">
    <source>
        <dbReference type="EMBL" id="OAO15078.1"/>
    </source>
</evidence>
<dbReference type="PROSITE" id="PS50076">
    <property type="entry name" value="DNAJ_2"/>
    <property type="match status" value="1"/>
</dbReference>
<dbReference type="GO" id="GO:0005739">
    <property type="term" value="C:mitochondrion"/>
    <property type="evidence" value="ECO:0007669"/>
    <property type="project" value="GOC"/>
</dbReference>
<dbReference type="Pfam" id="PF00226">
    <property type="entry name" value="DnaJ"/>
    <property type="match status" value="1"/>
</dbReference>
<gene>
    <name evidence="3" type="ORF">AV274_3217</name>
</gene>
<dbReference type="InterPro" id="IPR036869">
    <property type="entry name" value="J_dom_sf"/>
</dbReference>
<reference evidence="3 4" key="1">
    <citation type="submission" date="2016-05" db="EMBL/GenBank/DDBJ databases">
        <title>Nuclear genome of Blastocystis sp. subtype 1 NandII.</title>
        <authorList>
            <person name="Gentekaki E."/>
            <person name="Curtis B."/>
            <person name="Stairs C."/>
            <person name="Eme L."/>
            <person name="Herman E."/>
            <person name="Klimes V."/>
            <person name="Arias M.C."/>
            <person name="Elias M."/>
            <person name="Hilliou F."/>
            <person name="Klute M."/>
            <person name="Malik S.-B."/>
            <person name="Pightling A."/>
            <person name="Rachubinski R."/>
            <person name="Salas D."/>
            <person name="Schlacht A."/>
            <person name="Suga H."/>
            <person name="Archibald J."/>
            <person name="Ball S.G."/>
            <person name="Clark G."/>
            <person name="Dacks J."/>
            <person name="Van Der Giezen M."/>
            <person name="Tsaousis A."/>
            <person name="Roger A."/>
        </authorList>
    </citation>
    <scope>NUCLEOTIDE SEQUENCE [LARGE SCALE GENOMIC DNA]</scope>
    <source>
        <strain evidence="4">ATCC 50177 / NandII</strain>
    </source>
</reference>
<dbReference type="GO" id="GO:0042407">
    <property type="term" value="P:cristae formation"/>
    <property type="evidence" value="ECO:0007669"/>
    <property type="project" value="TreeGrafter"/>
</dbReference>
<evidence type="ECO:0000256" key="1">
    <source>
        <dbReference type="ARBA" id="ARBA00023186"/>
    </source>
</evidence>
<dbReference type="Proteomes" id="UP000078348">
    <property type="component" value="Unassembled WGS sequence"/>
</dbReference>
<dbReference type="AlphaFoldDB" id="A0A196SDJ3"/>
<name>A0A196SDJ3_BLAHN</name>
<feature type="domain" description="J" evidence="2">
    <location>
        <begin position="45"/>
        <end position="121"/>
    </location>
</feature>
<dbReference type="SUPFAM" id="SSF46565">
    <property type="entry name" value="Chaperone J-domain"/>
    <property type="match status" value="1"/>
</dbReference>
<keyword evidence="1" id="KW-0143">Chaperone</keyword>
<comment type="caution">
    <text evidence="3">The sequence shown here is derived from an EMBL/GenBank/DDBJ whole genome shotgun (WGS) entry which is preliminary data.</text>
</comment>
<dbReference type="PANTHER" id="PTHR44157:SF1">
    <property type="entry name" value="DNAJ HOMOLOG SUBFAMILY C MEMBER 11"/>
    <property type="match status" value="1"/>
</dbReference>
<dbReference type="Pfam" id="PF11875">
    <property type="entry name" value="DnaJ-like_C11_C"/>
    <property type="match status" value="1"/>
</dbReference>
<dbReference type="InterPro" id="IPR024586">
    <property type="entry name" value="DnaJ-like_C11_C"/>
</dbReference>
<keyword evidence="4" id="KW-1185">Reference proteome</keyword>
<evidence type="ECO:0000313" key="4">
    <source>
        <dbReference type="Proteomes" id="UP000078348"/>
    </source>
</evidence>
<dbReference type="PANTHER" id="PTHR44157">
    <property type="entry name" value="DNAJ HOMOLOG SUBFAMILY C MEMBER 11"/>
    <property type="match status" value="1"/>
</dbReference>
<dbReference type="InterPro" id="IPR001623">
    <property type="entry name" value="DnaJ_domain"/>
</dbReference>
<sequence>MSTKHRESKIVNELAPENSGKTIRFPKGLKPFEPVPRTEQTGDIDYYAILGVSIYASENEIKAAQKNMSMFYHRDRRNRVFANYQKPEGFDKECDRIFNLVTQAKVVLLNVKERRSYNFRNWPSHSGNDKHTTFCNSRQEALEAIENMRVSAGLIEENEKSKGPNGLVILEAYYGAIENVVDPSCTIDDIAYGRVLDVKIPLLCLIDNSQIIHRKDALLSQDSISALPGFYDCCMGETKRLYVKYTFKNALFIMNVGEFDDFGLPQKRHMVSRKDEEGRILVVEEEKKKAKKIHDRTYDIIMSEKPQRHFHFRYVVYTAGILIGVKMLYHHNESFRHWCQKVAISYKCGRLRDDFKNFCYNFLFAENATVKVWISSLGAQAASLLCGVSNVGLLKQ</sequence>
<dbReference type="STRING" id="478820.A0A196SDJ3"/>
<organism evidence="3 4">
    <name type="scientific">Blastocystis sp. subtype 1 (strain ATCC 50177 / NandII)</name>
    <dbReference type="NCBI Taxonomy" id="478820"/>
    <lineage>
        <taxon>Eukaryota</taxon>
        <taxon>Sar</taxon>
        <taxon>Stramenopiles</taxon>
        <taxon>Bigyra</taxon>
        <taxon>Opalozoa</taxon>
        <taxon>Opalinata</taxon>
        <taxon>Blastocystidae</taxon>
        <taxon>Blastocystis</taxon>
    </lineage>
</organism>
<proteinExistence type="predicted"/>
<dbReference type="EMBL" id="LXWW01000176">
    <property type="protein sequence ID" value="OAO15078.1"/>
    <property type="molecule type" value="Genomic_DNA"/>
</dbReference>